<sequence>DKYFNLREGDKQDWIIRDIKDLDKKSKLELDKLDKLYEPWLPIESE</sequence>
<comment type="caution">
    <text evidence="1">The sequence shown here is derived from an EMBL/GenBank/DDBJ whole genome shotgun (WGS) entry which is preliminary data.</text>
</comment>
<evidence type="ECO:0000313" key="2">
    <source>
        <dbReference type="Proteomes" id="UP000789702"/>
    </source>
</evidence>
<dbReference type="EMBL" id="CAJVPU010019000">
    <property type="protein sequence ID" value="CAG8669215.1"/>
    <property type="molecule type" value="Genomic_DNA"/>
</dbReference>
<organism evidence="1 2">
    <name type="scientific">Dentiscutata heterogama</name>
    <dbReference type="NCBI Taxonomy" id="1316150"/>
    <lineage>
        <taxon>Eukaryota</taxon>
        <taxon>Fungi</taxon>
        <taxon>Fungi incertae sedis</taxon>
        <taxon>Mucoromycota</taxon>
        <taxon>Glomeromycotina</taxon>
        <taxon>Glomeromycetes</taxon>
        <taxon>Diversisporales</taxon>
        <taxon>Gigasporaceae</taxon>
        <taxon>Dentiscutata</taxon>
    </lineage>
</organism>
<protein>
    <submittedName>
        <fullName evidence="1">17028_t:CDS:1</fullName>
    </submittedName>
</protein>
<gene>
    <name evidence="1" type="ORF">DHETER_LOCUS10105</name>
</gene>
<name>A0ACA9NS55_9GLOM</name>
<feature type="non-terminal residue" evidence="1">
    <location>
        <position position="1"/>
    </location>
</feature>
<evidence type="ECO:0000313" key="1">
    <source>
        <dbReference type="EMBL" id="CAG8669215.1"/>
    </source>
</evidence>
<keyword evidence="2" id="KW-1185">Reference proteome</keyword>
<proteinExistence type="predicted"/>
<feature type="non-terminal residue" evidence="1">
    <location>
        <position position="46"/>
    </location>
</feature>
<dbReference type="Proteomes" id="UP000789702">
    <property type="component" value="Unassembled WGS sequence"/>
</dbReference>
<reference evidence="1" key="1">
    <citation type="submission" date="2021-06" db="EMBL/GenBank/DDBJ databases">
        <authorList>
            <person name="Kallberg Y."/>
            <person name="Tangrot J."/>
            <person name="Rosling A."/>
        </authorList>
    </citation>
    <scope>NUCLEOTIDE SEQUENCE</scope>
    <source>
        <strain evidence="1">IL203A</strain>
    </source>
</reference>
<accession>A0ACA9NS55</accession>